<feature type="compositionally biased region" description="Low complexity" evidence="2">
    <location>
        <begin position="282"/>
        <end position="299"/>
    </location>
</feature>
<dbReference type="Gene3D" id="3.40.50.360">
    <property type="match status" value="1"/>
</dbReference>
<dbReference type="InterPro" id="IPR029039">
    <property type="entry name" value="Flavoprotein-like_sf"/>
</dbReference>
<feature type="compositionally biased region" description="Low complexity" evidence="2">
    <location>
        <begin position="373"/>
        <end position="384"/>
    </location>
</feature>
<protein>
    <submittedName>
        <fullName evidence="4">Low temperature-responsive protein</fullName>
    </submittedName>
</protein>
<evidence type="ECO:0000259" key="3">
    <source>
        <dbReference type="SMART" id="SM01218"/>
    </source>
</evidence>
<feature type="compositionally biased region" description="Gly residues" evidence="2">
    <location>
        <begin position="390"/>
        <end position="406"/>
    </location>
</feature>
<accession>A0ABR5BR53</accession>
<evidence type="ECO:0000256" key="2">
    <source>
        <dbReference type="SAM" id="MobiDB-lite"/>
    </source>
</evidence>
<name>A0ABR5BR53_9TREE</name>
<reference evidence="4 5" key="1">
    <citation type="submission" date="2015-01" db="EMBL/GenBank/DDBJ databases">
        <title>The Genome Sequence of Cryptococcus gattii EJB2.</title>
        <authorList>
            <consortium name="The Broad Institute Genomics Platform"/>
            <person name="Cuomo C."/>
            <person name="Litvintseva A."/>
            <person name="Chen Y."/>
            <person name="Heitman J."/>
            <person name="Sun S."/>
            <person name="Springer D."/>
            <person name="Dromer F."/>
            <person name="Young S."/>
            <person name="Zeng Q."/>
            <person name="Gargeya S."/>
            <person name="Abouelleil A."/>
            <person name="Alvarado L."/>
            <person name="Chapman S.B."/>
            <person name="Gainer-Dewar J."/>
            <person name="Goldberg J."/>
            <person name="Griggs A."/>
            <person name="Gujja S."/>
            <person name="Hansen M."/>
            <person name="Howarth C."/>
            <person name="Imamovic A."/>
            <person name="Larimer J."/>
            <person name="Murphy C."/>
            <person name="Naylor J."/>
            <person name="Pearson M."/>
            <person name="Priest M."/>
            <person name="Roberts A."/>
            <person name="Saif S."/>
            <person name="Shea T."/>
            <person name="Sykes S."/>
            <person name="Wortman J."/>
            <person name="Nusbaum C."/>
            <person name="Birren B."/>
        </authorList>
    </citation>
    <scope>NUCLEOTIDE SEQUENCE [LARGE SCALE GENOMIC DNA]</scope>
    <source>
        <strain evidence="4 5">EJB2</strain>
    </source>
</reference>
<gene>
    <name evidence="4" type="ORF">I306_05128</name>
</gene>
<feature type="domain" description="Chromatin target of PRMT1 protein C-terminal" evidence="3">
    <location>
        <begin position="367"/>
        <end position="433"/>
    </location>
</feature>
<dbReference type="InterPro" id="IPR050712">
    <property type="entry name" value="NAD(P)H-dep_reductase"/>
</dbReference>
<feature type="compositionally biased region" description="Basic and acidic residues" evidence="2">
    <location>
        <begin position="271"/>
        <end position="281"/>
    </location>
</feature>
<dbReference type="Proteomes" id="UP000054272">
    <property type="component" value="Unassembled WGS sequence"/>
</dbReference>
<evidence type="ECO:0000256" key="1">
    <source>
        <dbReference type="ARBA" id="ARBA00022884"/>
    </source>
</evidence>
<keyword evidence="5" id="KW-1185">Reference proteome</keyword>
<dbReference type="Pfam" id="PF13865">
    <property type="entry name" value="FoP_duplication"/>
    <property type="match status" value="1"/>
</dbReference>
<dbReference type="PANTHER" id="PTHR30543">
    <property type="entry name" value="CHROMATE REDUCTASE"/>
    <property type="match status" value="1"/>
</dbReference>
<feature type="region of interest" description="Disordered" evidence="2">
    <location>
        <begin position="254"/>
        <end position="308"/>
    </location>
</feature>
<feature type="compositionally biased region" description="Basic and acidic residues" evidence="2">
    <location>
        <begin position="410"/>
        <end position="427"/>
    </location>
</feature>
<evidence type="ECO:0000313" key="5">
    <source>
        <dbReference type="Proteomes" id="UP000054272"/>
    </source>
</evidence>
<keyword evidence="1" id="KW-0694">RNA-binding</keyword>
<dbReference type="SUPFAM" id="SSF52218">
    <property type="entry name" value="Flavoproteins"/>
    <property type="match status" value="1"/>
</dbReference>
<dbReference type="InterPro" id="IPR005025">
    <property type="entry name" value="FMN_Rdtase-like_dom"/>
</dbReference>
<evidence type="ECO:0000313" key="4">
    <source>
        <dbReference type="EMBL" id="KIR77891.1"/>
    </source>
</evidence>
<proteinExistence type="predicted"/>
<dbReference type="PANTHER" id="PTHR30543:SF21">
    <property type="entry name" value="NAD(P)H-DEPENDENT FMN REDUCTASE LOT6"/>
    <property type="match status" value="1"/>
</dbReference>
<dbReference type="Pfam" id="PF03358">
    <property type="entry name" value="FMN_red"/>
    <property type="match status" value="1"/>
</dbReference>
<dbReference type="EMBL" id="KN848736">
    <property type="protein sequence ID" value="KIR77891.1"/>
    <property type="molecule type" value="Genomic_DNA"/>
</dbReference>
<dbReference type="SMART" id="SM01218">
    <property type="entry name" value="FoP_duplication"/>
    <property type="match status" value="1"/>
</dbReference>
<dbReference type="InterPro" id="IPR025715">
    <property type="entry name" value="FoP_C"/>
</dbReference>
<organism evidence="4 5">
    <name type="scientific">Cryptococcus gattii EJB2</name>
    <dbReference type="NCBI Taxonomy" id="1296103"/>
    <lineage>
        <taxon>Eukaryota</taxon>
        <taxon>Fungi</taxon>
        <taxon>Dikarya</taxon>
        <taxon>Basidiomycota</taxon>
        <taxon>Agaricomycotina</taxon>
        <taxon>Tremellomycetes</taxon>
        <taxon>Tremellales</taxon>
        <taxon>Cryptococcaceae</taxon>
        <taxon>Cryptococcus</taxon>
        <taxon>Cryptococcus gattii species complex</taxon>
    </lineage>
</organism>
<feature type="region of interest" description="Disordered" evidence="2">
    <location>
        <begin position="372"/>
        <end position="435"/>
    </location>
</feature>
<sequence length="435" mass="47371">MSYKIGVILGSTRRLSNTLGFSNYLTSLVSAHFPSFTLEIVHLANSPGHPLPLLLEDIPPAGHPKDTLPDAYEHESVRKWSATVLGWDGAIVITPQYNWSIPAPLKNAFDHLFNEWVDLPVGLITLGGHGGSKVHDQLKTICGGGLDMKVVGNGVEVNIPRELIRGKDRIHGDEAWLKEYDERVKDIVKELMVLVEKRRGEREGDVVAAQAHSTISFLFRRSLSTFHILHPSIFFILYATTMDVDKSLDDIISDKKQPKPQQQRRPHAPRHSADKWTHDAYRGPGAPRGGRPAAAPFRASVPLTTGSPVLSRESPRIEIIGLHYEVTAEDLKVGQTISIRFAIPRFPPSSVRGRPGAGRSAAPAQNLLSRIQGAPGTKAPAPAANDRGVKGGGGARGGRGRGGNAGGRPRRQDVKPDDLDKELDSFMKQDAVSPL</sequence>